<comment type="caution">
    <text evidence="2">The sequence shown here is derived from an EMBL/GenBank/DDBJ whole genome shotgun (WGS) entry which is preliminary data.</text>
</comment>
<keyword evidence="1" id="KW-0175">Coiled coil</keyword>
<protein>
    <submittedName>
        <fullName evidence="2">Uncharacterized protein</fullName>
    </submittedName>
</protein>
<name>A0ABR4JLU0_9EURO</name>
<organism evidence="2 3">
    <name type="scientific">Aspergillus pseudoustus</name>
    <dbReference type="NCBI Taxonomy" id="1810923"/>
    <lineage>
        <taxon>Eukaryota</taxon>
        <taxon>Fungi</taxon>
        <taxon>Dikarya</taxon>
        <taxon>Ascomycota</taxon>
        <taxon>Pezizomycotina</taxon>
        <taxon>Eurotiomycetes</taxon>
        <taxon>Eurotiomycetidae</taxon>
        <taxon>Eurotiales</taxon>
        <taxon>Aspergillaceae</taxon>
        <taxon>Aspergillus</taxon>
        <taxon>Aspergillus subgen. Nidulantes</taxon>
    </lineage>
</organism>
<reference evidence="2 3" key="1">
    <citation type="submission" date="2024-07" db="EMBL/GenBank/DDBJ databases">
        <title>Section-level genome sequencing and comparative genomics of Aspergillus sections Usti and Cavernicolus.</title>
        <authorList>
            <consortium name="Lawrence Berkeley National Laboratory"/>
            <person name="Nybo J.L."/>
            <person name="Vesth T.C."/>
            <person name="Theobald S."/>
            <person name="Frisvad J.C."/>
            <person name="Larsen T.O."/>
            <person name="Kjaerboelling I."/>
            <person name="Rothschild-Mancinelli K."/>
            <person name="Lyhne E.K."/>
            <person name="Kogle M.E."/>
            <person name="Barry K."/>
            <person name="Clum A."/>
            <person name="Na H."/>
            <person name="Ledsgaard L."/>
            <person name="Lin J."/>
            <person name="Lipzen A."/>
            <person name="Kuo A."/>
            <person name="Riley R."/>
            <person name="Mondo S."/>
            <person name="Labutti K."/>
            <person name="Haridas S."/>
            <person name="Pangalinan J."/>
            <person name="Salamov A.A."/>
            <person name="Simmons B.A."/>
            <person name="Magnuson J.K."/>
            <person name="Chen J."/>
            <person name="Drula E."/>
            <person name="Henrissat B."/>
            <person name="Wiebenga A."/>
            <person name="Lubbers R.J."/>
            <person name="Gomes A.C."/>
            <person name="Makela M.R."/>
            <person name="Stajich J."/>
            <person name="Grigoriev I.V."/>
            <person name="Mortensen U.H."/>
            <person name="De Vries R.P."/>
            <person name="Baker S.E."/>
            <person name="Andersen M.R."/>
        </authorList>
    </citation>
    <scope>NUCLEOTIDE SEQUENCE [LARGE SCALE GENOMIC DNA]</scope>
    <source>
        <strain evidence="2 3">CBS 123904</strain>
    </source>
</reference>
<evidence type="ECO:0000256" key="1">
    <source>
        <dbReference type="SAM" id="Coils"/>
    </source>
</evidence>
<keyword evidence="3" id="KW-1185">Reference proteome</keyword>
<evidence type="ECO:0000313" key="3">
    <source>
        <dbReference type="Proteomes" id="UP001610446"/>
    </source>
</evidence>
<accession>A0ABR4JLU0</accession>
<evidence type="ECO:0000313" key="2">
    <source>
        <dbReference type="EMBL" id="KAL2841011.1"/>
    </source>
</evidence>
<dbReference type="EMBL" id="JBFXLU010000114">
    <property type="protein sequence ID" value="KAL2841011.1"/>
    <property type="molecule type" value="Genomic_DNA"/>
</dbReference>
<dbReference type="PANTHER" id="PTHR21974">
    <property type="entry name" value="RE15880P"/>
    <property type="match status" value="1"/>
</dbReference>
<gene>
    <name evidence="2" type="ORF">BJY01DRAFT_217926</name>
</gene>
<dbReference type="PANTHER" id="PTHR21974:SF2">
    <property type="entry name" value="RE15880P"/>
    <property type="match status" value="1"/>
</dbReference>
<feature type="coiled-coil region" evidence="1">
    <location>
        <begin position="113"/>
        <end position="150"/>
    </location>
</feature>
<proteinExistence type="predicted"/>
<dbReference type="Proteomes" id="UP001610446">
    <property type="component" value="Unassembled WGS sequence"/>
</dbReference>
<sequence>MSLYDNIADAKERHSQILAELNALQDAPETLESHKAFLSHLSRQITDTDHRLKEVGKCTKIGRERHERYRDSTMRRLMYRASGKRAEFEEKADDEMRSYYSALEQENQTRAQREMLELQSRETMQDMENLKAACAKRAKLEDELETMYERLFSGPTAEFPEEDAQEEAVKAARTHHRGLSKELSNRRRALQCLAKAQVTIKEALLYLFEAQKSCERDMLGFGGALADFRKQNSLSNAQRKVSQTQILVDQARHFDPNMPRLPSMDIVQVDMISGILCDNIVFNMNYLNMIYDSFGQVKVAEEHLASSFRQTKLREEHLQTKVHETADHLVEAERDLRRVRDEAFMKAADPPPPYTDTPA</sequence>